<accession>A0ABN7WSV5</accession>
<dbReference type="EMBL" id="CAJVQB010061846">
    <property type="protein sequence ID" value="CAG8840026.1"/>
    <property type="molecule type" value="Genomic_DNA"/>
</dbReference>
<reference evidence="1 2" key="1">
    <citation type="submission" date="2021-06" db="EMBL/GenBank/DDBJ databases">
        <authorList>
            <person name="Kallberg Y."/>
            <person name="Tangrot J."/>
            <person name="Rosling A."/>
        </authorList>
    </citation>
    <scope>NUCLEOTIDE SEQUENCE [LARGE SCALE GENOMIC DNA]</scope>
    <source>
        <strain evidence="1 2">120-4 pot B 10/14</strain>
    </source>
</reference>
<feature type="non-terminal residue" evidence="1">
    <location>
        <position position="1"/>
    </location>
</feature>
<organism evidence="1 2">
    <name type="scientific">Gigaspora margarita</name>
    <dbReference type="NCBI Taxonomy" id="4874"/>
    <lineage>
        <taxon>Eukaryota</taxon>
        <taxon>Fungi</taxon>
        <taxon>Fungi incertae sedis</taxon>
        <taxon>Mucoromycota</taxon>
        <taxon>Glomeromycotina</taxon>
        <taxon>Glomeromycetes</taxon>
        <taxon>Diversisporales</taxon>
        <taxon>Gigasporaceae</taxon>
        <taxon>Gigaspora</taxon>
    </lineage>
</organism>
<evidence type="ECO:0000313" key="1">
    <source>
        <dbReference type="EMBL" id="CAG8840026.1"/>
    </source>
</evidence>
<gene>
    <name evidence="1" type="ORF">GMARGA_LOCUS34720</name>
</gene>
<protein>
    <submittedName>
        <fullName evidence="1">46459_t:CDS:1</fullName>
    </submittedName>
</protein>
<comment type="caution">
    <text evidence="1">The sequence shown here is derived from an EMBL/GenBank/DDBJ whole genome shotgun (WGS) entry which is preliminary data.</text>
</comment>
<evidence type="ECO:0000313" key="2">
    <source>
        <dbReference type="Proteomes" id="UP000789901"/>
    </source>
</evidence>
<keyword evidence="2" id="KW-1185">Reference proteome</keyword>
<sequence>ASKNNVWESSDRSSIYVGGSKRTQRYKKAELRKTAQNTRSITAYLAPASIYFQNFNIVLASTSICELSTELYESIEVESEKVKLTEVESTELQITEVEPIVVDASMELDVNKKAKL</sequence>
<dbReference type="Proteomes" id="UP000789901">
    <property type="component" value="Unassembled WGS sequence"/>
</dbReference>
<proteinExistence type="predicted"/>
<name>A0ABN7WSV5_GIGMA</name>